<evidence type="ECO:0000256" key="2">
    <source>
        <dbReference type="ARBA" id="ARBA00022723"/>
    </source>
</evidence>
<dbReference type="PROSITE" id="PS51007">
    <property type="entry name" value="CYTC"/>
    <property type="match status" value="1"/>
</dbReference>
<evidence type="ECO:0000256" key="4">
    <source>
        <dbReference type="PROSITE-ProRule" id="PRU00433"/>
    </source>
</evidence>
<dbReference type="Pfam" id="PF13442">
    <property type="entry name" value="Cytochrome_CBB3"/>
    <property type="match status" value="1"/>
</dbReference>
<dbReference type="EMBL" id="SSNY01000011">
    <property type="protein sequence ID" value="THF55471.1"/>
    <property type="molecule type" value="Genomic_DNA"/>
</dbReference>
<keyword evidence="2 4" id="KW-0479">Metal-binding</keyword>
<feature type="domain" description="Cytochrome c" evidence="5">
    <location>
        <begin position="21"/>
        <end position="132"/>
    </location>
</feature>
<dbReference type="SUPFAM" id="SSF46626">
    <property type="entry name" value="Cytochrome c"/>
    <property type="match status" value="1"/>
</dbReference>
<gene>
    <name evidence="6" type="ORF">E6C48_17730</name>
</gene>
<accession>A0ABY2Q5J9</accession>
<keyword evidence="3 4" id="KW-0408">Iron</keyword>
<name>A0ABY2Q5J9_9HYPH</name>
<protein>
    <submittedName>
        <fullName evidence="6">Cytochrome c</fullName>
    </submittedName>
</protein>
<comment type="caution">
    <text evidence="6">The sequence shown here is derived from an EMBL/GenBank/DDBJ whole genome shotgun (WGS) entry which is preliminary data.</text>
</comment>
<dbReference type="InterPro" id="IPR036909">
    <property type="entry name" value="Cyt_c-like_dom_sf"/>
</dbReference>
<evidence type="ECO:0000313" key="6">
    <source>
        <dbReference type="EMBL" id="THF55471.1"/>
    </source>
</evidence>
<keyword evidence="1 4" id="KW-0349">Heme</keyword>
<proteinExistence type="predicted"/>
<dbReference type="Gene3D" id="1.10.760.10">
    <property type="entry name" value="Cytochrome c-like domain"/>
    <property type="match status" value="1"/>
</dbReference>
<evidence type="ECO:0000259" key="5">
    <source>
        <dbReference type="PROSITE" id="PS51007"/>
    </source>
</evidence>
<evidence type="ECO:0000256" key="3">
    <source>
        <dbReference type="ARBA" id="ARBA00023004"/>
    </source>
</evidence>
<evidence type="ECO:0000313" key="7">
    <source>
        <dbReference type="Proteomes" id="UP000306441"/>
    </source>
</evidence>
<evidence type="ECO:0000256" key="1">
    <source>
        <dbReference type="ARBA" id="ARBA00022617"/>
    </source>
</evidence>
<dbReference type="Proteomes" id="UP000306441">
    <property type="component" value="Unassembled WGS sequence"/>
</dbReference>
<dbReference type="RefSeq" id="WP_136359509.1">
    <property type="nucleotide sequence ID" value="NZ_SSNY01000011.1"/>
</dbReference>
<reference evidence="6 7" key="1">
    <citation type="submission" date="2019-04" db="EMBL/GenBank/DDBJ databases">
        <title>Mesorhizobium composti sp. nov., isolated from compost.</title>
        <authorList>
            <person name="Lin S.-Y."/>
            <person name="Hameed A."/>
            <person name="Hsieh Y.-T."/>
            <person name="Young C.-C."/>
        </authorList>
    </citation>
    <scope>NUCLEOTIDE SEQUENCE [LARGE SCALE GENOMIC DNA]</scope>
    <source>
        <strain evidence="6 7">CC-YTH430</strain>
    </source>
</reference>
<organism evidence="6 7">
    <name type="scientific">Ollibium composti</name>
    <dbReference type="NCBI Taxonomy" id="2675109"/>
    <lineage>
        <taxon>Bacteria</taxon>
        <taxon>Pseudomonadati</taxon>
        <taxon>Pseudomonadota</taxon>
        <taxon>Alphaproteobacteria</taxon>
        <taxon>Hyphomicrobiales</taxon>
        <taxon>Phyllobacteriaceae</taxon>
        <taxon>Ollibium</taxon>
    </lineage>
</organism>
<dbReference type="InterPro" id="IPR009056">
    <property type="entry name" value="Cyt_c-like_dom"/>
</dbReference>
<keyword evidence="7" id="KW-1185">Reference proteome</keyword>
<sequence>MKRVIAALLIGFGIAGSVAGERMSYGKAEYLNSCATCHGVEGKGDGPLRDLLVKRPADLTSISKRNGGRFPYARVIAVIDGRYDVPGHGNRDMPVWGRQFLEDDQRLYGPAGGEIVTIERINELAGYVQSLQR</sequence>